<dbReference type="Proteomes" id="UP001596297">
    <property type="component" value="Unassembled WGS sequence"/>
</dbReference>
<protein>
    <submittedName>
        <fullName evidence="1">Uncharacterized protein</fullName>
    </submittedName>
</protein>
<organism evidence="1 2">
    <name type="scientific">Deinococcus lacus</name>
    <dbReference type="NCBI Taxonomy" id="392561"/>
    <lineage>
        <taxon>Bacteria</taxon>
        <taxon>Thermotogati</taxon>
        <taxon>Deinococcota</taxon>
        <taxon>Deinococci</taxon>
        <taxon>Deinococcales</taxon>
        <taxon>Deinococcaceae</taxon>
        <taxon>Deinococcus</taxon>
    </lineage>
</organism>
<sequence>MALMSGAAAAQAQQQGQPGVPADPCVSAASPSALAACSPELAAFLPAPGELRSVDVPVNRFAPGGNLPTTYSGYRFLLPEGTQALEVAWVSLSGRTERVRLAAQAGQLADLAFSQPVWRQGWLTRTPLPGADLPWREKCRGEEPLHLSLEVAGLGPEAAQAQLRVDGSYLNGALWCSGIPAPRRLGPGRFEGGGGQWNLSGSAAGEATQVQRTDGTRDGGQVRLNGWTVLAAYLAGDNQGVRGGGVLLVRPSATTTPAPLPRVSFDRAAGMWQVTE</sequence>
<accession>A0ABW1YB18</accession>
<gene>
    <name evidence="1" type="ORF">ACFP81_04540</name>
</gene>
<reference evidence="2" key="1">
    <citation type="journal article" date="2019" name="Int. J. Syst. Evol. Microbiol.">
        <title>The Global Catalogue of Microorganisms (GCM) 10K type strain sequencing project: providing services to taxonomists for standard genome sequencing and annotation.</title>
        <authorList>
            <consortium name="The Broad Institute Genomics Platform"/>
            <consortium name="The Broad Institute Genome Sequencing Center for Infectious Disease"/>
            <person name="Wu L."/>
            <person name="Ma J."/>
        </authorList>
    </citation>
    <scope>NUCLEOTIDE SEQUENCE [LARGE SCALE GENOMIC DNA]</scope>
    <source>
        <strain evidence="2">CGMCC 1.15772</strain>
    </source>
</reference>
<dbReference type="EMBL" id="JBHSWD010000001">
    <property type="protein sequence ID" value="MFC6591353.1"/>
    <property type="molecule type" value="Genomic_DNA"/>
</dbReference>
<evidence type="ECO:0000313" key="2">
    <source>
        <dbReference type="Proteomes" id="UP001596297"/>
    </source>
</evidence>
<comment type="caution">
    <text evidence="1">The sequence shown here is derived from an EMBL/GenBank/DDBJ whole genome shotgun (WGS) entry which is preliminary data.</text>
</comment>
<dbReference type="RefSeq" id="WP_380082354.1">
    <property type="nucleotide sequence ID" value="NZ_JBHSWD010000001.1"/>
</dbReference>
<name>A0ABW1YB18_9DEIO</name>
<proteinExistence type="predicted"/>
<keyword evidence="2" id="KW-1185">Reference proteome</keyword>
<evidence type="ECO:0000313" key="1">
    <source>
        <dbReference type="EMBL" id="MFC6591353.1"/>
    </source>
</evidence>